<reference evidence="2 3" key="1">
    <citation type="submission" date="2019-05" db="EMBL/GenBank/DDBJ databases">
        <title>Panacibacter sp. strain 17mud1-8 Genome sequencing and assembly.</title>
        <authorList>
            <person name="Chhetri G."/>
        </authorList>
    </citation>
    <scope>NUCLEOTIDE SEQUENCE [LARGE SCALE GENOMIC DNA]</scope>
    <source>
        <strain evidence="2 3">17mud1-8</strain>
    </source>
</reference>
<comment type="caution">
    <text evidence="2">The sequence shown here is derived from an EMBL/GenBank/DDBJ whole genome shotgun (WGS) entry which is preliminary data.</text>
</comment>
<name>A0A4U3KTF2_9BACT</name>
<proteinExistence type="predicted"/>
<dbReference type="EMBL" id="SZQL01000019">
    <property type="protein sequence ID" value="TKK65688.1"/>
    <property type="molecule type" value="Genomic_DNA"/>
</dbReference>
<gene>
    <name evidence="2" type="ORF">FC093_19325</name>
</gene>
<evidence type="ECO:0000313" key="2">
    <source>
        <dbReference type="EMBL" id="TKK65688.1"/>
    </source>
</evidence>
<dbReference type="AlphaFoldDB" id="A0A4U3KTF2"/>
<organism evidence="2 3">
    <name type="scientific">Ilyomonas limi</name>
    <dbReference type="NCBI Taxonomy" id="2575867"/>
    <lineage>
        <taxon>Bacteria</taxon>
        <taxon>Pseudomonadati</taxon>
        <taxon>Bacteroidota</taxon>
        <taxon>Chitinophagia</taxon>
        <taxon>Chitinophagales</taxon>
        <taxon>Chitinophagaceae</taxon>
        <taxon>Ilyomonas</taxon>
    </lineage>
</organism>
<feature type="region of interest" description="Disordered" evidence="1">
    <location>
        <begin position="1"/>
        <end position="49"/>
    </location>
</feature>
<dbReference type="Proteomes" id="UP000305848">
    <property type="component" value="Unassembled WGS sequence"/>
</dbReference>
<keyword evidence="3" id="KW-1185">Reference proteome</keyword>
<sequence length="95" mass="10989">MPTPDPNNKNNIVNRTDENSYDADNKITNNDNPVREGQEDSSILHDREQQKESTIFYDNASNNDPQASLINDSVKFPHQMEEYIDSDKENFEPED</sequence>
<feature type="compositionally biased region" description="Polar residues" evidence="1">
    <location>
        <begin position="1"/>
        <end position="14"/>
    </location>
</feature>
<evidence type="ECO:0000313" key="3">
    <source>
        <dbReference type="Proteomes" id="UP000305848"/>
    </source>
</evidence>
<evidence type="ECO:0000256" key="1">
    <source>
        <dbReference type="SAM" id="MobiDB-lite"/>
    </source>
</evidence>
<dbReference type="RefSeq" id="WP_137263457.1">
    <property type="nucleotide sequence ID" value="NZ_SZQL01000019.1"/>
</dbReference>
<feature type="compositionally biased region" description="Basic and acidic residues" evidence="1">
    <location>
        <begin position="33"/>
        <end position="49"/>
    </location>
</feature>
<protein>
    <submittedName>
        <fullName evidence="2">Uncharacterized protein</fullName>
    </submittedName>
</protein>
<accession>A0A4U3KTF2</accession>